<reference evidence="4 5" key="1">
    <citation type="journal article" date="2021" name="Int. J. Syst. Evol. Microbiol.">
        <title>Steroidobacter gossypii sp. nov., isolated from soil of cotton cropping field.</title>
        <authorList>
            <person name="Huang R."/>
            <person name="Yang S."/>
            <person name="Zhen C."/>
            <person name="Liu W."/>
        </authorList>
    </citation>
    <scope>NUCLEOTIDE SEQUENCE [LARGE SCALE GENOMIC DNA]</scope>
    <source>
        <strain evidence="4 5">S1-65</strain>
    </source>
</reference>
<gene>
    <name evidence="4" type="ORF">JM946_01980</name>
</gene>
<proteinExistence type="predicted"/>
<evidence type="ECO:0000259" key="3">
    <source>
        <dbReference type="PROSITE" id="PS51186"/>
    </source>
</evidence>
<evidence type="ECO:0000313" key="4">
    <source>
        <dbReference type="EMBL" id="MBM0103488.1"/>
    </source>
</evidence>
<dbReference type="InterPro" id="IPR000182">
    <property type="entry name" value="GNAT_dom"/>
</dbReference>
<dbReference type="Gene3D" id="3.40.630.30">
    <property type="match status" value="1"/>
</dbReference>
<dbReference type="EMBL" id="JAEVLS010000001">
    <property type="protein sequence ID" value="MBM0103488.1"/>
    <property type="molecule type" value="Genomic_DNA"/>
</dbReference>
<keyword evidence="5" id="KW-1185">Reference proteome</keyword>
<dbReference type="RefSeq" id="WP_203165458.1">
    <property type="nucleotide sequence ID" value="NZ_JAEVLS010000001.1"/>
</dbReference>
<sequence length="192" mass="21174">MSSPAPSSPASAADAPSNLEFVPVTTPEQLATVAALAHAIWYEFYVPLIGRAQVDYMVARFQSAPAMQAQIEQGYEYFLVRREDARALDTGFGADIGYCAVQEQPGRVMFLSKFYLHHAARGSGTGRRCMEFIEGLARRRGLSLLWLTVNKGNPSVQAYQRLGFRIAAELVMDIGGGFVMDDYRMEKALQAP</sequence>
<dbReference type="PANTHER" id="PTHR43877">
    <property type="entry name" value="AMINOALKYLPHOSPHONATE N-ACETYLTRANSFERASE-RELATED-RELATED"/>
    <property type="match status" value="1"/>
</dbReference>
<dbReference type="InterPro" id="IPR016181">
    <property type="entry name" value="Acyl_CoA_acyltransferase"/>
</dbReference>
<dbReference type="PANTHER" id="PTHR43877:SF2">
    <property type="entry name" value="AMINOALKYLPHOSPHONATE N-ACETYLTRANSFERASE-RELATED"/>
    <property type="match status" value="1"/>
</dbReference>
<dbReference type="Proteomes" id="UP000661077">
    <property type="component" value="Unassembled WGS sequence"/>
</dbReference>
<accession>A0ABS1WR94</accession>
<dbReference type="Pfam" id="PF00583">
    <property type="entry name" value="Acetyltransf_1"/>
    <property type="match status" value="1"/>
</dbReference>
<dbReference type="SUPFAM" id="SSF55729">
    <property type="entry name" value="Acyl-CoA N-acyltransferases (Nat)"/>
    <property type="match status" value="1"/>
</dbReference>
<feature type="domain" description="N-acetyltransferase" evidence="3">
    <location>
        <begin position="19"/>
        <end position="190"/>
    </location>
</feature>
<evidence type="ECO:0000313" key="5">
    <source>
        <dbReference type="Proteomes" id="UP000661077"/>
    </source>
</evidence>
<dbReference type="InterPro" id="IPR050832">
    <property type="entry name" value="Bact_Acetyltransf"/>
</dbReference>
<dbReference type="CDD" id="cd04301">
    <property type="entry name" value="NAT_SF"/>
    <property type="match status" value="1"/>
</dbReference>
<dbReference type="PROSITE" id="PS51186">
    <property type="entry name" value="GNAT"/>
    <property type="match status" value="1"/>
</dbReference>
<evidence type="ECO:0000256" key="2">
    <source>
        <dbReference type="ARBA" id="ARBA00023315"/>
    </source>
</evidence>
<organism evidence="4 5">
    <name type="scientific">Steroidobacter gossypii</name>
    <dbReference type="NCBI Taxonomy" id="2805490"/>
    <lineage>
        <taxon>Bacteria</taxon>
        <taxon>Pseudomonadati</taxon>
        <taxon>Pseudomonadota</taxon>
        <taxon>Gammaproteobacteria</taxon>
        <taxon>Steroidobacterales</taxon>
        <taxon>Steroidobacteraceae</taxon>
        <taxon>Steroidobacter</taxon>
    </lineage>
</organism>
<keyword evidence="1" id="KW-0808">Transferase</keyword>
<keyword evidence="2" id="KW-0012">Acyltransferase</keyword>
<protein>
    <submittedName>
        <fullName evidence="4">GNAT family N-acetyltransferase</fullName>
    </submittedName>
</protein>
<comment type="caution">
    <text evidence="4">The sequence shown here is derived from an EMBL/GenBank/DDBJ whole genome shotgun (WGS) entry which is preliminary data.</text>
</comment>
<name>A0ABS1WR94_9GAMM</name>
<evidence type="ECO:0000256" key="1">
    <source>
        <dbReference type="ARBA" id="ARBA00022679"/>
    </source>
</evidence>